<accession>V4KCK7</accession>
<keyword evidence="1" id="KW-1133">Transmembrane helix</keyword>
<keyword evidence="1" id="KW-0472">Membrane</keyword>
<dbReference type="AlphaFoldDB" id="V4KCK7"/>
<dbReference type="EMBL" id="KI517881">
    <property type="protein sequence ID" value="ESQ28874.1"/>
    <property type="molecule type" value="Genomic_DNA"/>
</dbReference>
<evidence type="ECO:0000256" key="1">
    <source>
        <dbReference type="SAM" id="Phobius"/>
    </source>
</evidence>
<protein>
    <submittedName>
        <fullName evidence="2">Uncharacterized protein</fullName>
    </submittedName>
</protein>
<dbReference type="KEGG" id="eus:EUTSA_v10024175mg"/>
<reference evidence="2 3" key="1">
    <citation type="journal article" date="2013" name="Front. Plant Sci.">
        <title>The Reference Genome of the Halophytic Plant Eutrema salsugineum.</title>
        <authorList>
            <person name="Yang R."/>
            <person name="Jarvis D.E."/>
            <person name="Chen H."/>
            <person name="Beilstein M.A."/>
            <person name="Grimwood J."/>
            <person name="Jenkins J."/>
            <person name="Shu S."/>
            <person name="Prochnik S."/>
            <person name="Xin M."/>
            <person name="Ma C."/>
            <person name="Schmutz J."/>
            <person name="Wing R.A."/>
            <person name="Mitchell-Olds T."/>
            <person name="Schumaker K.S."/>
            <person name="Wang X."/>
        </authorList>
    </citation>
    <scope>NUCLEOTIDE SEQUENCE [LARGE SCALE GENOMIC DNA]</scope>
</reference>
<organism evidence="2 3">
    <name type="scientific">Eutrema salsugineum</name>
    <name type="common">Saltwater cress</name>
    <name type="synonym">Sisymbrium salsugineum</name>
    <dbReference type="NCBI Taxonomy" id="72664"/>
    <lineage>
        <taxon>Eukaryota</taxon>
        <taxon>Viridiplantae</taxon>
        <taxon>Streptophyta</taxon>
        <taxon>Embryophyta</taxon>
        <taxon>Tracheophyta</taxon>
        <taxon>Spermatophyta</taxon>
        <taxon>Magnoliopsida</taxon>
        <taxon>eudicotyledons</taxon>
        <taxon>Gunneridae</taxon>
        <taxon>Pentapetalae</taxon>
        <taxon>rosids</taxon>
        <taxon>malvids</taxon>
        <taxon>Brassicales</taxon>
        <taxon>Brassicaceae</taxon>
        <taxon>Eutremeae</taxon>
        <taxon>Eutrema</taxon>
    </lineage>
</organism>
<keyword evidence="1" id="KW-0812">Transmembrane</keyword>
<evidence type="ECO:0000313" key="2">
    <source>
        <dbReference type="EMBL" id="ESQ28874.1"/>
    </source>
</evidence>
<evidence type="ECO:0000313" key="3">
    <source>
        <dbReference type="Proteomes" id="UP000030689"/>
    </source>
</evidence>
<feature type="transmembrane region" description="Helical" evidence="1">
    <location>
        <begin position="26"/>
        <end position="47"/>
    </location>
</feature>
<gene>
    <name evidence="2" type="ORF">EUTSA_v10024175mg</name>
</gene>
<keyword evidence="3" id="KW-1185">Reference proteome</keyword>
<dbReference type="Proteomes" id="UP000030689">
    <property type="component" value="Unassembled WGS sequence"/>
</dbReference>
<dbReference type="Gramene" id="ESQ28874">
    <property type="protein sequence ID" value="ESQ28874"/>
    <property type="gene ID" value="EUTSA_v10024175mg"/>
</dbReference>
<sequence>MPFPTPFLFQNLLFFPSLKLSHELRLYDIAFFVEFWLIDLYFVPVVVDKKEKMKGEPACESRGGSSYFL</sequence>
<proteinExistence type="predicted"/>
<name>V4KCK7_EUTSA</name>